<reference evidence="1 2" key="1">
    <citation type="submission" date="2014-03" db="EMBL/GenBank/DDBJ databases">
        <title>Genome of Haematobacter massiliensis CCUG 47968.</title>
        <authorList>
            <person name="Wang D."/>
            <person name="Wang G."/>
        </authorList>
    </citation>
    <scope>NUCLEOTIDE SEQUENCE [LARGE SCALE GENOMIC DNA]</scope>
    <source>
        <strain evidence="1 2">CCUG 47968</strain>
    </source>
</reference>
<dbReference type="EMBL" id="JGYG01000010">
    <property type="protein sequence ID" value="KFI27788.1"/>
    <property type="molecule type" value="Genomic_DNA"/>
</dbReference>
<dbReference type="RefSeq" id="WP_035712917.1">
    <property type="nucleotide sequence ID" value="NZ_JGYG01000010.1"/>
</dbReference>
<gene>
    <name evidence="1" type="ORF">CN97_00805</name>
</gene>
<evidence type="ECO:0000313" key="2">
    <source>
        <dbReference type="Proteomes" id="UP000028826"/>
    </source>
</evidence>
<evidence type="ECO:0000313" key="1">
    <source>
        <dbReference type="EMBL" id="KFI27788.1"/>
    </source>
</evidence>
<keyword evidence="2" id="KW-1185">Reference proteome</keyword>
<dbReference type="Proteomes" id="UP000028826">
    <property type="component" value="Unassembled WGS sequence"/>
</dbReference>
<proteinExistence type="predicted"/>
<accession>A0A086Y0I8</accession>
<dbReference type="STRING" id="195105.CN97_00805"/>
<organism evidence="1 2">
    <name type="scientific">Haematobacter massiliensis</name>
    <dbReference type="NCBI Taxonomy" id="195105"/>
    <lineage>
        <taxon>Bacteria</taxon>
        <taxon>Pseudomonadati</taxon>
        <taxon>Pseudomonadota</taxon>
        <taxon>Alphaproteobacteria</taxon>
        <taxon>Rhodobacterales</taxon>
        <taxon>Paracoccaceae</taxon>
        <taxon>Haematobacter</taxon>
    </lineage>
</organism>
<comment type="caution">
    <text evidence="1">The sequence shown here is derived from an EMBL/GenBank/DDBJ whole genome shotgun (WGS) entry which is preliminary data.</text>
</comment>
<dbReference type="AlphaFoldDB" id="A0A086Y0I8"/>
<sequence length="228" mass="24910">MSKTDRAAARRRAKERRIKLAAAAQAAGIPAIAPTPKRERDGHMHRTTAERDPARNALMVRCGQMGAKPTAEAIRDARSPWWGCEAGKVMAAATRGHRARSTLWDAIQHMRRVQAAYDRACGAPNRHAQSLRLLLPIEAMEADADTPPPDDRTDEDKSRDAVTAWMQLQGWLGWTDGASASIALRCVIDDMPTTDGSGLVSALRCVADGMSGNSMVYRGRDKQLVLDK</sequence>
<protein>
    <submittedName>
        <fullName evidence="1">Uncharacterized protein</fullName>
    </submittedName>
</protein>
<dbReference type="OrthoDB" id="7866871at2"/>
<dbReference type="eggNOG" id="ENOG502ZSRG">
    <property type="taxonomic scope" value="Bacteria"/>
</dbReference>
<name>A0A086Y0I8_9RHOB</name>